<dbReference type="AlphaFoldDB" id="A0A1B7MUX6"/>
<accession>A0A1B7MUX6</accession>
<evidence type="ECO:0000313" key="2">
    <source>
        <dbReference type="Proteomes" id="UP000092154"/>
    </source>
</evidence>
<organism evidence="1 2">
    <name type="scientific">Rhizopogon vinicolor AM-OR11-026</name>
    <dbReference type="NCBI Taxonomy" id="1314800"/>
    <lineage>
        <taxon>Eukaryota</taxon>
        <taxon>Fungi</taxon>
        <taxon>Dikarya</taxon>
        <taxon>Basidiomycota</taxon>
        <taxon>Agaricomycotina</taxon>
        <taxon>Agaricomycetes</taxon>
        <taxon>Agaricomycetidae</taxon>
        <taxon>Boletales</taxon>
        <taxon>Suillineae</taxon>
        <taxon>Rhizopogonaceae</taxon>
        <taxon>Rhizopogon</taxon>
    </lineage>
</organism>
<evidence type="ECO:0000313" key="1">
    <source>
        <dbReference type="EMBL" id="OAX36385.1"/>
    </source>
</evidence>
<dbReference type="EMBL" id="KV448421">
    <property type="protein sequence ID" value="OAX36385.1"/>
    <property type="molecule type" value="Genomic_DNA"/>
</dbReference>
<dbReference type="OrthoDB" id="2683514at2759"/>
<reference evidence="1 2" key="1">
    <citation type="submission" date="2016-06" db="EMBL/GenBank/DDBJ databases">
        <title>Comparative genomics of the ectomycorrhizal sister species Rhizopogon vinicolor and Rhizopogon vesiculosus (Basidiomycota: Boletales) reveals a divergence of the mating type B locus.</title>
        <authorList>
            <consortium name="DOE Joint Genome Institute"/>
            <person name="Mujic A.B."/>
            <person name="Kuo A."/>
            <person name="Tritt A."/>
            <person name="Lipzen A."/>
            <person name="Chen C."/>
            <person name="Johnson J."/>
            <person name="Sharma A."/>
            <person name="Barry K."/>
            <person name="Grigoriev I.V."/>
            <person name="Spatafora J.W."/>
        </authorList>
    </citation>
    <scope>NUCLEOTIDE SEQUENCE [LARGE SCALE GENOMIC DNA]</scope>
    <source>
        <strain evidence="1 2">AM-OR11-026</strain>
    </source>
</reference>
<sequence length="147" mass="16501">MDVRTLVFGSWGAGAGFKYTPTLLACALFPYLADPEVRAFLPRKRWKVVHTQESSVNEGDASMDVDGAGDESGDERLAIVLDGDSETYLIAPGPGPSKGMCYLSSYLHLLRKGTGRTLLRNLWTQRSFRRLCLCPRRFEWNRVLEKT</sequence>
<proteinExistence type="predicted"/>
<name>A0A1B7MUX6_9AGAM</name>
<dbReference type="InParanoid" id="A0A1B7MUX6"/>
<keyword evidence="2" id="KW-1185">Reference proteome</keyword>
<dbReference type="Proteomes" id="UP000092154">
    <property type="component" value="Unassembled WGS sequence"/>
</dbReference>
<protein>
    <submittedName>
        <fullName evidence="1">Uncharacterized protein</fullName>
    </submittedName>
</protein>
<gene>
    <name evidence="1" type="ORF">K503DRAFT_311090</name>
</gene>